<keyword evidence="9" id="KW-1185">Reference proteome</keyword>
<dbReference type="PANTHER" id="PTHR12677:SF59">
    <property type="entry name" value="GOLGI APPARATUS MEMBRANE PROTEIN TVP38-RELATED"/>
    <property type="match status" value="1"/>
</dbReference>
<evidence type="ECO:0000256" key="1">
    <source>
        <dbReference type="ARBA" id="ARBA00004651"/>
    </source>
</evidence>
<feature type="domain" description="Rhodanese" evidence="7">
    <location>
        <begin position="230"/>
        <end position="320"/>
    </location>
</feature>
<proteinExistence type="inferred from homology"/>
<dbReference type="Gene3D" id="3.40.250.10">
    <property type="entry name" value="Rhodanese-like domain"/>
    <property type="match status" value="1"/>
</dbReference>
<keyword evidence="5 6" id="KW-0472">Membrane</keyword>
<feature type="transmembrane region" description="Helical" evidence="6">
    <location>
        <begin position="155"/>
        <end position="178"/>
    </location>
</feature>
<feature type="transmembrane region" description="Helical" evidence="6">
    <location>
        <begin position="46"/>
        <end position="70"/>
    </location>
</feature>
<dbReference type="SMART" id="SM00450">
    <property type="entry name" value="RHOD"/>
    <property type="match status" value="1"/>
</dbReference>
<dbReference type="AlphaFoldDB" id="A0A1V3NLD6"/>
<evidence type="ECO:0000256" key="4">
    <source>
        <dbReference type="ARBA" id="ARBA00022989"/>
    </source>
</evidence>
<feature type="transmembrane region" description="Helical" evidence="6">
    <location>
        <begin position="190"/>
        <end position="208"/>
    </location>
</feature>
<gene>
    <name evidence="8" type="ORF">B1C78_05625</name>
</gene>
<name>A0A1V3NLD6_9GAMM</name>
<dbReference type="GO" id="GO:0005886">
    <property type="term" value="C:plasma membrane"/>
    <property type="evidence" value="ECO:0007669"/>
    <property type="project" value="UniProtKB-SubCell"/>
</dbReference>
<dbReference type="Pfam" id="PF09335">
    <property type="entry name" value="VTT_dom"/>
    <property type="match status" value="1"/>
</dbReference>
<comment type="caution">
    <text evidence="8">The sequence shown here is derived from an EMBL/GenBank/DDBJ whole genome shotgun (WGS) entry which is preliminary data.</text>
</comment>
<evidence type="ECO:0000256" key="3">
    <source>
        <dbReference type="ARBA" id="ARBA00022692"/>
    </source>
</evidence>
<dbReference type="GO" id="GO:0016740">
    <property type="term" value="F:transferase activity"/>
    <property type="evidence" value="ECO:0007669"/>
    <property type="project" value="UniProtKB-KW"/>
</dbReference>
<protein>
    <recommendedName>
        <fullName evidence="6">TVP38/TMEM64 family membrane protein</fullName>
    </recommendedName>
</protein>
<dbReference type="CDD" id="cd00158">
    <property type="entry name" value="RHOD"/>
    <property type="match status" value="1"/>
</dbReference>
<comment type="subcellular location">
    <subcellularLocation>
        <location evidence="1 6">Cell membrane</location>
        <topology evidence="1 6">Multi-pass membrane protein</topology>
    </subcellularLocation>
</comment>
<dbReference type="EMBL" id="MVBK01000033">
    <property type="protein sequence ID" value="OOG25929.1"/>
    <property type="molecule type" value="Genomic_DNA"/>
</dbReference>
<evidence type="ECO:0000256" key="2">
    <source>
        <dbReference type="ARBA" id="ARBA00022475"/>
    </source>
</evidence>
<feature type="transmembrane region" description="Helical" evidence="6">
    <location>
        <begin position="7"/>
        <end position="26"/>
    </location>
</feature>
<dbReference type="InterPro" id="IPR036873">
    <property type="entry name" value="Rhodanese-like_dom_sf"/>
</dbReference>
<dbReference type="SUPFAM" id="SSF52821">
    <property type="entry name" value="Rhodanese/Cell cycle control phosphatase"/>
    <property type="match status" value="1"/>
</dbReference>
<evidence type="ECO:0000256" key="5">
    <source>
        <dbReference type="ARBA" id="ARBA00023136"/>
    </source>
</evidence>
<evidence type="ECO:0000256" key="6">
    <source>
        <dbReference type="RuleBase" id="RU366058"/>
    </source>
</evidence>
<keyword evidence="4 6" id="KW-1133">Transmembrane helix</keyword>
<evidence type="ECO:0000313" key="8">
    <source>
        <dbReference type="EMBL" id="OOG25929.1"/>
    </source>
</evidence>
<keyword evidence="3 6" id="KW-0812">Transmembrane</keyword>
<comment type="similarity">
    <text evidence="6">Belongs to the TVP38/TMEM64 family.</text>
</comment>
<reference evidence="8 9" key="1">
    <citation type="submission" date="2017-02" db="EMBL/GenBank/DDBJ databases">
        <title>Genomic diversity within the haloalkaliphilic genus Thioalkalivibrio.</title>
        <authorList>
            <person name="Ahn A.-C."/>
            <person name="Meier-Kolthoff J."/>
            <person name="Overmars L."/>
            <person name="Richter M."/>
            <person name="Woyke T."/>
            <person name="Sorokin D.Y."/>
            <person name="Muyzer G."/>
        </authorList>
    </citation>
    <scope>NUCLEOTIDE SEQUENCE [LARGE SCALE GENOMIC DNA]</scope>
    <source>
        <strain evidence="8 9">ALJD</strain>
    </source>
</reference>
<accession>A0A1V3NLD6</accession>
<keyword evidence="8" id="KW-0808">Transferase</keyword>
<dbReference type="STRING" id="108003.B1C78_05625"/>
<dbReference type="OrthoDB" id="9800167at2"/>
<dbReference type="InterPro" id="IPR001763">
    <property type="entry name" value="Rhodanese-like_dom"/>
</dbReference>
<keyword evidence="2 6" id="KW-1003">Cell membrane</keyword>
<dbReference type="PROSITE" id="PS50206">
    <property type="entry name" value="RHODANESE_3"/>
    <property type="match status" value="1"/>
</dbReference>
<organism evidence="8 9">
    <name type="scientific">Thioalkalivibrio denitrificans</name>
    <dbReference type="NCBI Taxonomy" id="108003"/>
    <lineage>
        <taxon>Bacteria</taxon>
        <taxon>Pseudomonadati</taxon>
        <taxon>Pseudomonadota</taxon>
        <taxon>Gammaproteobacteria</taxon>
        <taxon>Chromatiales</taxon>
        <taxon>Ectothiorhodospiraceae</taxon>
        <taxon>Thioalkalivibrio</taxon>
    </lineage>
</organism>
<dbReference type="Pfam" id="PF00581">
    <property type="entry name" value="Rhodanese"/>
    <property type="match status" value="1"/>
</dbReference>
<dbReference type="Proteomes" id="UP000189462">
    <property type="component" value="Unassembled WGS sequence"/>
</dbReference>
<dbReference type="RefSeq" id="WP_139349818.1">
    <property type="nucleotide sequence ID" value="NZ_MVBK01000033.1"/>
</dbReference>
<evidence type="ECO:0000313" key="9">
    <source>
        <dbReference type="Proteomes" id="UP000189462"/>
    </source>
</evidence>
<evidence type="ECO:0000259" key="7">
    <source>
        <dbReference type="PROSITE" id="PS50206"/>
    </source>
</evidence>
<dbReference type="InterPro" id="IPR032816">
    <property type="entry name" value="VTT_dom"/>
</dbReference>
<sequence length="324" mass="34612">MDRRRFGLRIALVAVVIAGIAVAVTFRDRLTVDALEVWIGGLGPGAPWLFMGIYALAAVFFLPGSVLTLAGGALFGPVWGSLYSLTGATVGAILAFLVSRYAASDWVSRRAGGRLATLIRGVEQEGWRFVAFTRLVPLFPYNLLNYALGLTRIPIVPYVLATFVCMAPGAIAYTYLGYAGREAIAGGENLIRTILIALALLAVALFLPRLVTRLRRGRDLTVTELHEALAQERVTLLDVRSPAEFAEGHVDRAVLLPLDELLADPQRVAEAHAGPVALICRTDRRSAKAQRALAAAGVSEARVVQGGMEAWTRAGLPVTGGKGV</sequence>
<dbReference type="PANTHER" id="PTHR12677">
    <property type="entry name" value="GOLGI APPARATUS MEMBRANE PROTEIN TVP38-RELATED"/>
    <property type="match status" value="1"/>
</dbReference>
<feature type="transmembrane region" description="Helical" evidence="6">
    <location>
        <begin position="82"/>
        <end position="103"/>
    </location>
</feature>
<dbReference type="InterPro" id="IPR015414">
    <property type="entry name" value="TMEM64"/>
</dbReference>